<organism evidence="2 3">
    <name type="scientific">Aquimarina spongiae</name>
    <dbReference type="NCBI Taxonomy" id="570521"/>
    <lineage>
        <taxon>Bacteria</taxon>
        <taxon>Pseudomonadati</taxon>
        <taxon>Bacteroidota</taxon>
        <taxon>Flavobacteriia</taxon>
        <taxon>Flavobacteriales</taxon>
        <taxon>Flavobacteriaceae</taxon>
        <taxon>Aquimarina</taxon>
    </lineage>
</organism>
<evidence type="ECO:0008006" key="4">
    <source>
        <dbReference type="Google" id="ProtNLM"/>
    </source>
</evidence>
<dbReference type="STRING" id="570521.SAMN04488508_106401"/>
<keyword evidence="1" id="KW-0732">Signal</keyword>
<dbReference type="EMBL" id="FQYP01000006">
    <property type="protein sequence ID" value="SHJ24339.1"/>
    <property type="molecule type" value="Genomic_DNA"/>
</dbReference>
<sequence length="264" mass="28860">MKKGIFFLGLLVLGLSSRAQQNIDDLLAAGINDAQQFASDYLRPASDGLMYSMNHGWFNDAKAKKKFGFEISIVANAAFVGDDNKSFVLDTSQYENLQFRDGSLQKEVATAFGDIEGIVVVVEGESSVPLIPPQDAEFELPTGLGESNINFVPTAFLQASFAPLKGTEIKARFFPKINTSDAKVGFYGFGLQHEFTSWLPADKVFPVAISGLIAYTHLDGSYDFTDTNIVDGENQRFENNTNTLLFQVIGATKMPVFNFYGGIG</sequence>
<dbReference type="InterPro" id="IPR046495">
    <property type="entry name" value="DUF6588"/>
</dbReference>
<gene>
    <name evidence="2" type="ORF">SAMN04488508_106401</name>
</gene>
<evidence type="ECO:0000313" key="2">
    <source>
        <dbReference type="EMBL" id="SHJ24339.1"/>
    </source>
</evidence>
<proteinExistence type="predicted"/>
<evidence type="ECO:0000313" key="3">
    <source>
        <dbReference type="Proteomes" id="UP000184432"/>
    </source>
</evidence>
<dbReference type="AlphaFoldDB" id="A0A1M6HQ79"/>
<accession>A0A1M6HQ79</accession>
<reference evidence="3" key="1">
    <citation type="submission" date="2016-11" db="EMBL/GenBank/DDBJ databases">
        <authorList>
            <person name="Varghese N."/>
            <person name="Submissions S."/>
        </authorList>
    </citation>
    <scope>NUCLEOTIDE SEQUENCE [LARGE SCALE GENOMIC DNA]</scope>
    <source>
        <strain evidence="3">DSM 22623</strain>
    </source>
</reference>
<evidence type="ECO:0000256" key="1">
    <source>
        <dbReference type="SAM" id="SignalP"/>
    </source>
</evidence>
<dbReference type="RefSeq" id="WP_073317596.1">
    <property type="nucleotide sequence ID" value="NZ_FQYP01000006.1"/>
</dbReference>
<protein>
    <recommendedName>
        <fullName evidence="4">MetA-pathway of phenol degradation</fullName>
    </recommendedName>
</protein>
<dbReference type="OrthoDB" id="9775382at2"/>
<feature type="chain" id="PRO_5012500278" description="MetA-pathway of phenol degradation" evidence="1">
    <location>
        <begin position="20"/>
        <end position="264"/>
    </location>
</feature>
<dbReference type="Proteomes" id="UP000184432">
    <property type="component" value="Unassembled WGS sequence"/>
</dbReference>
<name>A0A1M6HQ79_9FLAO</name>
<feature type="non-terminal residue" evidence="2">
    <location>
        <position position="264"/>
    </location>
</feature>
<dbReference type="Pfam" id="PF20230">
    <property type="entry name" value="DUF6588"/>
    <property type="match status" value="1"/>
</dbReference>
<feature type="signal peptide" evidence="1">
    <location>
        <begin position="1"/>
        <end position="19"/>
    </location>
</feature>
<keyword evidence="3" id="KW-1185">Reference proteome</keyword>